<dbReference type="AlphaFoldDB" id="A0A6J4P0F4"/>
<dbReference type="EMBL" id="CADCUR010000148">
    <property type="protein sequence ID" value="CAA9402886.1"/>
    <property type="molecule type" value="Genomic_DNA"/>
</dbReference>
<proteinExistence type="predicted"/>
<name>A0A6J4P0F4_9BACT</name>
<reference evidence="1" key="1">
    <citation type="submission" date="2020-02" db="EMBL/GenBank/DDBJ databases">
        <authorList>
            <person name="Meier V. D."/>
        </authorList>
    </citation>
    <scope>NUCLEOTIDE SEQUENCE</scope>
    <source>
        <strain evidence="1">AVDCRST_MAG74</strain>
    </source>
</reference>
<evidence type="ECO:0000313" key="1">
    <source>
        <dbReference type="EMBL" id="CAA9402886.1"/>
    </source>
</evidence>
<protein>
    <submittedName>
        <fullName evidence="1">Uncharacterized protein</fullName>
    </submittedName>
</protein>
<organism evidence="1">
    <name type="scientific">uncultured Pyrinomonadaceae bacterium</name>
    <dbReference type="NCBI Taxonomy" id="2283094"/>
    <lineage>
        <taxon>Bacteria</taxon>
        <taxon>Pseudomonadati</taxon>
        <taxon>Acidobacteriota</taxon>
        <taxon>Blastocatellia</taxon>
        <taxon>Blastocatellales</taxon>
        <taxon>Pyrinomonadaceae</taxon>
        <taxon>environmental samples</taxon>
    </lineage>
</organism>
<gene>
    <name evidence="1" type="ORF">AVDCRST_MAG74-1744</name>
</gene>
<accession>A0A6J4P0F4</accession>
<sequence length="39" mass="4288">MTNAPTYRSVFSLSNQVLMNECSARALGHVSDFLLDGIE</sequence>